<keyword evidence="12" id="KW-1185">Reference proteome</keyword>
<organism evidence="9 11">
    <name type="scientific">Rotaria sordida</name>
    <dbReference type="NCBI Taxonomy" id="392033"/>
    <lineage>
        <taxon>Eukaryota</taxon>
        <taxon>Metazoa</taxon>
        <taxon>Spiralia</taxon>
        <taxon>Gnathifera</taxon>
        <taxon>Rotifera</taxon>
        <taxon>Eurotatoria</taxon>
        <taxon>Bdelloidea</taxon>
        <taxon>Philodinida</taxon>
        <taxon>Philodinidae</taxon>
        <taxon>Rotaria</taxon>
    </lineage>
</organism>
<evidence type="ECO:0000313" key="10">
    <source>
        <dbReference type="EMBL" id="CAF3526142.1"/>
    </source>
</evidence>
<dbReference type="EMBL" id="CAJNOH010000002">
    <property type="protein sequence ID" value="CAF0724287.1"/>
    <property type="molecule type" value="Genomic_DNA"/>
</dbReference>
<evidence type="ECO:0000256" key="4">
    <source>
        <dbReference type="ARBA" id="ARBA00023212"/>
    </source>
</evidence>
<comment type="caution">
    <text evidence="9">The sequence shown here is derived from an EMBL/GenBank/DDBJ whole genome shotgun (WGS) entry which is preliminary data.</text>
</comment>
<name>A0A813RQK6_9BILA</name>
<dbReference type="Proteomes" id="UP000663870">
    <property type="component" value="Unassembled WGS sequence"/>
</dbReference>
<dbReference type="PANTHER" id="PTHR21490:SF0">
    <property type="entry name" value="ENKURIN"/>
    <property type="match status" value="1"/>
</dbReference>
<evidence type="ECO:0000313" key="8">
    <source>
        <dbReference type="EMBL" id="CAF0762587.1"/>
    </source>
</evidence>
<evidence type="ECO:0000313" key="7">
    <source>
        <dbReference type="EMBL" id="CAF0724287.1"/>
    </source>
</evidence>
<proteinExistence type="predicted"/>
<comment type="subcellular location">
    <subcellularLocation>
        <location evidence="1">Cell projection</location>
        <location evidence="1">Cilium</location>
    </subcellularLocation>
    <subcellularLocation>
        <location evidence="2">Cytoplasm</location>
        <location evidence="2">Cytoskeleton</location>
    </subcellularLocation>
</comment>
<evidence type="ECO:0000313" key="12">
    <source>
        <dbReference type="Proteomes" id="UP000663870"/>
    </source>
</evidence>
<reference evidence="9" key="1">
    <citation type="submission" date="2021-02" db="EMBL/GenBank/DDBJ databases">
        <authorList>
            <person name="Nowell W R."/>
        </authorList>
    </citation>
    <scope>NUCLEOTIDE SEQUENCE</scope>
</reference>
<dbReference type="Proteomes" id="UP000663854">
    <property type="component" value="Unassembled WGS sequence"/>
</dbReference>
<dbReference type="InterPro" id="IPR027012">
    <property type="entry name" value="Enkurin_dom"/>
</dbReference>
<sequence length="259" mass="30599">MNNVDETIYNLLNHSSKSSSSQSTNSKQHYYRSIFTSNVLQNFNKNKHSHRTMGLAIIPKPDPTHPLQRRQNYIELPKIIPFIRSHRMPPIPKVNQQDNKNQIEKSSKNFIEENINKMKNSLPICPRRYIVSDRKGNKFLIDGSGLEKDFIYKKNYGKTPRYLEARKIVHEQSHCHSEDNSMIMLPPEERLSLINNLKDRYEDVFTEYQHLPLHLETISNIMKKTNLTNELVNIEHDIDFLEKHQKIFIVNNYSDINKK</sequence>
<dbReference type="Proteomes" id="UP000663836">
    <property type="component" value="Unassembled WGS sequence"/>
</dbReference>
<evidence type="ECO:0000256" key="3">
    <source>
        <dbReference type="ARBA" id="ARBA00022490"/>
    </source>
</evidence>
<dbReference type="Pfam" id="PF13864">
    <property type="entry name" value="Enkurin"/>
    <property type="match status" value="1"/>
</dbReference>
<dbReference type="GO" id="GO:0001669">
    <property type="term" value="C:acrosomal vesicle"/>
    <property type="evidence" value="ECO:0007669"/>
    <property type="project" value="TreeGrafter"/>
</dbReference>
<dbReference type="Proteomes" id="UP000663864">
    <property type="component" value="Unassembled WGS sequence"/>
</dbReference>
<keyword evidence="5" id="KW-0966">Cell projection</keyword>
<dbReference type="EMBL" id="CAJNOL010000027">
    <property type="protein sequence ID" value="CAF0762587.1"/>
    <property type="molecule type" value="Genomic_DNA"/>
</dbReference>
<keyword evidence="4" id="KW-0206">Cytoskeleton</keyword>
<evidence type="ECO:0000259" key="6">
    <source>
        <dbReference type="PROSITE" id="PS51665"/>
    </source>
</evidence>
<feature type="domain" description="Enkurin" evidence="6">
    <location>
        <begin position="154"/>
        <end position="249"/>
    </location>
</feature>
<evidence type="ECO:0000256" key="1">
    <source>
        <dbReference type="ARBA" id="ARBA00004138"/>
    </source>
</evidence>
<dbReference type="GO" id="GO:0005879">
    <property type="term" value="C:axonemal microtubule"/>
    <property type="evidence" value="ECO:0007669"/>
    <property type="project" value="TreeGrafter"/>
</dbReference>
<dbReference type="AlphaFoldDB" id="A0A813RQK6"/>
<dbReference type="EMBL" id="CAJOBD010000003">
    <property type="protein sequence ID" value="CAF3526142.1"/>
    <property type="molecule type" value="Genomic_DNA"/>
</dbReference>
<keyword evidence="3" id="KW-0963">Cytoplasm</keyword>
<evidence type="ECO:0000313" key="9">
    <source>
        <dbReference type="EMBL" id="CAF0784495.1"/>
    </source>
</evidence>
<evidence type="ECO:0000256" key="5">
    <source>
        <dbReference type="ARBA" id="ARBA00023273"/>
    </source>
</evidence>
<dbReference type="PROSITE" id="PS51665">
    <property type="entry name" value="ENKURIN"/>
    <property type="match status" value="1"/>
</dbReference>
<dbReference type="GO" id="GO:0005516">
    <property type="term" value="F:calmodulin binding"/>
    <property type="evidence" value="ECO:0007669"/>
    <property type="project" value="TreeGrafter"/>
</dbReference>
<evidence type="ECO:0000313" key="11">
    <source>
        <dbReference type="Proteomes" id="UP000663864"/>
    </source>
</evidence>
<dbReference type="InterPro" id="IPR052102">
    <property type="entry name" value="Enkurin_domain-protein"/>
</dbReference>
<gene>
    <name evidence="10" type="ORF">JBS370_LOCUS127</name>
    <name evidence="8" type="ORF">JXQ802_LOCUS2278</name>
    <name evidence="7" type="ORF">PYM288_LOCUS429</name>
    <name evidence="9" type="ORF">ZHD862_LOCUS1569</name>
</gene>
<accession>A0A813RQK6</accession>
<dbReference type="EMBL" id="CAJNOT010000027">
    <property type="protein sequence ID" value="CAF0784495.1"/>
    <property type="molecule type" value="Genomic_DNA"/>
</dbReference>
<dbReference type="PANTHER" id="PTHR21490">
    <property type="entry name" value="ENKURIN-RELATED"/>
    <property type="match status" value="1"/>
</dbReference>
<evidence type="ECO:0000256" key="2">
    <source>
        <dbReference type="ARBA" id="ARBA00004245"/>
    </source>
</evidence>
<protein>
    <recommendedName>
        <fullName evidence="6">Enkurin domain-containing protein</fullName>
    </recommendedName>
</protein>